<dbReference type="Gene3D" id="1.10.10.10">
    <property type="entry name" value="Winged helix-like DNA-binding domain superfamily/Winged helix DNA-binding domain"/>
    <property type="match status" value="1"/>
</dbReference>
<name>A0A0X8FJT3_9LACT</name>
<reference evidence="14 15" key="1">
    <citation type="journal article" date="2016" name="Genome Announc.">
        <title>Complete Genome Sequences of Aerococcus christensenii CCUG 28831T, Aerococcus sanguinicola CCUG 43001T, Aerococcus urinae CCUG 36881T, Aerococcus urinaeequi CCUG 28094T, Aerococcus urinaehominis CCUG 42038 BT, and Aerococcus viridans CCUG 4311T.</title>
        <authorList>
            <person name="Carkaci D."/>
            <person name="Dargis R."/>
            <person name="Nielsen X.C."/>
            <person name="Skovgaard O."/>
            <person name="Fuursted K."/>
            <person name="Christensen J.J."/>
        </authorList>
    </citation>
    <scope>NUCLEOTIDE SEQUENCE [LARGE SCALE GENOMIC DNA]</scope>
    <source>
        <strain evidence="14 15">CCUG42038B</strain>
    </source>
</reference>
<keyword evidence="15" id="KW-1185">Reference proteome</keyword>
<dbReference type="InterPro" id="IPR036286">
    <property type="entry name" value="LexA/Signal_pep-like_sf"/>
</dbReference>
<dbReference type="HAMAP" id="MF_00015">
    <property type="entry name" value="LexA"/>
    <property type="match status" value="1"/>
</dbReference>
<dbReference type="NCBIfam" id="TIGR00498">
    <property type="entry name" value="lexA"/>
    <property type="match status" value="1"/>
</dbReference>
<dbReference type="GO" id="GO:0006260">
    <property type="term" value="P:DNA replication"/>
    <property type="evidence" value="ECO:0007669"/>
    <property type="project" value="UniProtKB-UniRule"/>
</dbReference>
<evidence type="ECO:0000256" key="12">
    <source>
        <dbReference type="HAMAP-Rule" id="MF_00015"/>
    </source>
</evidence>
<dbReference type="Proteomes" id="UP000062260">
    <property type="component" value="Chromosome"/>
</dbReference>
<evidence type="ECO:0000256" key="2">
    <source>
        <dbReference type="ARBA" id="ARBA00022491"/>
    </source>
</evidence>
<keyword evidence="5 12" id="KW-0378">Hydrolase</keyword>
<dbReference type="InterPro" id="IPR050077">
    <property type="entry name" value="LexA_repressor"/>
</dbReference>
<dbReference type="STRING" id="128944.AWM75_00345"/>
<dbReference type="InterPro" id="IPR011991">
    <property type="entry name" value="ArsR-like_HTH"/>
</dbReference>
<feature type="active site" description="For autocatalytic cleavage activity" evidence="12">
    <location>
        <position position="162"/>
    </location>
</feature>
<evidence type="ECO:0000256" key="6">
    <source>
        <dbReference type="ARBA" id="ARBA00022813"/>
    </source>
</evidence>
<keyword evidence="8 12" id="KW-0238">DNA-binding</keyword>
<dbReference type="FunFam" id="2.10.109.10:FF:000001">
    <property type="entry name" value="LexA repressor"/>
    <property type="match status" value="1"/>
</dbReference>
<dbReference type="AlphaFoldDB" id="A0A0X8FJT3"/>
<evidence type="ECO:0000256" key="5">
    <source>
        <dbReference type="ARBA" id="ARBA00022801"/>
    </source>
</evidence>
<proteinExistence type="inferred from homology"/>
<accession>A0A0X8FJT3</accession>
<evidence type="ECO:0000313" key="15">
    <source>
        <dbReference type="Proteomes" id="UP000062260"/>
    </source>
</evidence>
<dbReference type="PRINTS" id="PR00726">
    <property type="entry name" value="LEXASERPTASE"/>
</dbReference>
<keyword evidence="2 12" id="KW-0678">Repressor</keyword>
<comment type="function">
    <text evidence="12">Represses a number of genes involved in the response to DNA damage (SOS response), including recA and lexA. In the presence of single-stranded DNA, RecA interacts with LexA causing an autocatalytic cleavage which disrupts the DNA-binding part of LexA, leading to derepression of the SOS regulon and eventually DNA repair.</text>
</comment>
<dbReference type="KEGG" id="auh:AWM75_00345"/>
<dbReference type="Pfam" id="PF00717">
    <property type="entry name" value="Peptidase_S24"/>
    <property type="match status" value="1"/>
</dbReference>
<keyword evidence="6 12" id="KW-0068">Autocatalytic cleavage</keyword>
<dbReference type="Gene3D" id="2.10.109.10">
    <property type="entry name" value="Umud Fragment, subunit A"/>
    <property type="match status" value="1"/>
</dbReference>
<keyword evidence="4 12" id="KW-0227">DNA damage</keyword>
<keyword evidence="10 12" id="KW-0234">DNA repair</keyword>
<evidence type="ECO:0000256" key="9">
    <source>
        <dbReference type="ARBA" id="ARBA00023163"/>
    </source>
</evidence>
<keyword evidence="3 12" id="KW-0235">DNA replication</keyword>
<dbReference type="InterPro" id="IPR006197">
    <property type="entry name" value="Peptidase_S24_LexA"/>
</dbReference>
<evidence type="ECO:0000313" key="14">
    <source>
        <dbReference type="EMBL" id="AMB98532.1"/>
    </source>
</evidence>
<dbReference type="GO" id="GO:0045892">
    <property type="term" value="P:negative regulation of DNA-templated transcription"/>
    <property type="evidence" value="ECO:0007669"/>
    <property type="project" value="UniProtKB-UniRule"/>
</dbReference>
<dbReference type="EC" id="3.4.21.88" evidence="12"/>
<dbReference type="EMBL" id="CP014163">
    <property type="protein sequence ID" value="AMB98532.1"/>
    <property type="molecule type" value="Genomic_DNA"/>
</dbReference>
<feature type="active site" description="For autocatalytic cleavage activity" evidence="12">
    <location>
        <position position="124"/>
    </location>
</feature>
<reference evidence="15" key="2">
    <citation type="submission" date="2016-01" db="EMBL/GenBank/DDBJ databases">
        <title>Six Aerococcus type strain genome sequencing and assembly using PacBio and Illumina Hiseq.</title>
        <authorList>
            <person name="Carkaci D."/>
            <person name="Dargis R."/>
            <person name="Nielsen X.C."/>
            <person name="Skovgaard O."/>
            <person name="Fuursted K."/>
            <person name="Christensen J.J."/>
        </authorList>
    </citation>
    <scope>NUCLEOTIDE SEQUENCE [LARGE SCALE GENOMIC DNA]</scope>
    <source>
        <strain evidence="15">CCUG42038B</strain>
    </source>
</reference>
<keyword evidence="7 12" id="KW-0805">Transcription regulation</keyword>
<evidence type="ECO:0000256" key="8">
    <source>
        <dbReference type="ARBA" id="ARBA00023125"/>
    </source>
</evidence>
<dbReference type="GO" id="GO:0004252">
    <property type="term" value="F:serine-type endopeptidase activity"/>
    <property type="evidence" value="ECO:0007669"/>
    <property type="project" value="UniProtKB-UniRule"/>
</dbReference>
<dbReference type="SUPFAM" id="SSF51306">
    <property type="entry name" value="LexA/Signal peptidase"/>
    <property type="match status" value="1"/>
</dbReference>
<feature type="DNA-binding region" description="H-T-H motif" evidence="12">
    <location>
        <begin position="25"/>
        <end position="45"/>
    </location>
</feature>
<organism evidence="14 15">
    <name type="scientific">Aerococcus urinaehominis</name>
    <dbReference type="NCBI Taxonomy" id="128944"/>
    <lineage>
        <taxon>Bacteria</taxon>
        <taxon>Bacillati</taxon>
        <taxon>Bacillota</taxon>
        <taxon>Bacilli</taxon>
        <taxon>Lactobacillales</taxon>
        <taxon>Aerococcaceae</taxon>
        <taxon>Aerococcus</taxon>
    </lineage>
</organism>
<dbReference type="GO" id="GO:0006281">
    <property type="term" value="P:DNA repair"/>
    <property type="evidence" value="ECO:0007669"/>
    <property type="project" value="UniProtKB-UniRule"/>
</dbReference>
<feature type="site" description="Cleavage; by autolysis" evidence="12">
    <location>
        <begin position="88"/>
        <end position="89"/>
    </location>
</feature>
<dbReference type="InterPro" id="IPR036390">
    <property type="entry name" value="WH_DNA-bd_sf"/>
</dbReference>
<evidence type="ECO:0000256" key="11">
    <source>
        <dbReference type="ARBA" id="ARBA00023236"/>
    </source>
</evidence>
<keyword evidence="11 12" id="KW-0742">SOS response</keyword>
<protein>
    <recommendedName>
        <fullName evidence="12">LexA repressor</fullName>
        <ecNumber evidence="12">3.4.21.88</ecNumber>
    </recommendedName>
</protein>
<sequence>MKERQLNILRCIYDHVSDKGFPPTVREICDQVNLASTSTVHGHLAKLETNGYLFKDKTKPRALEITQKGLEALGVGKPGIPIIGTVTAGQPITAYEDVEDYFPFPPGYQDIDDEMFMLKIRGDSMVKAAILDGDYVIVRKQNTANNGDIIIAMTDEDEATCKRFFKEADHIRLQPENDAYEPIILDSCTILGQVVSLFRHHTY</sequence>
<evidence type="ECO:0000256" key="7">
    <source>
        <dbReference type="ARBA" id="ARBA00023015"/>
    </source>
</evidence>
<dbReference type="GO" id="GO:0006508">
    <property type="term" value="P:proteolysis"/>
    <property type="evidence" value="ECO:0007669"/>
    <property type="project" value="InterPro"/>
</dbReference>
<dbReference type="OrthoDB" id="9802364at2"/>
<dbReference type="PANTHER" id="PTHR33516:SF2">
    <property type="entry name" value="LEXA REPRESSOR-RELATED"/>
    <property type="match status" value="1"/>
</dbReference>
<evidence type="ECO:0000256" key="3">
    <source>
        <dbReference type="ARBA" id="ARBA00022705"/>
    </source>
</evidence>
<dbReference type="PANTHER" id="PTHR33516">
    <property type="entry name" value="LEXA REPRESSOR"/>
    <property type="match status" value="1"/>
</dbReference>
<dbReference type="InterPro" id="IPR006200">
    <property type="entry name" value="LexA"/>
</dbReference>
<keyword evidence="9 12" id="KW-0804">Transcription</keyword>
<dbReference type="InterPro" id="IPR039418">
    <property type="entry name" value="LexA-like"/>
</dbReference>
<dbReference type="CDD" id="cd06529">
    <property type="entry name" value="S24_LexA-like"/>
    <property type="match status" value="1"/>
</dbReference>
<evidence type="ECO:0000256" key="13">
    <source>
        <dbReference type="RuleBase" id="RU003991"/>
    </source>
</evidence>
<dbReference type="SUPFAM" id="SSF46785">
    <property type="entry name" value="Winged helix' DNA-binding domain"/>
    <property type="match status" value="1"/>
</dbReference>
<dbReference type="InterPro" id="IPR036388">
    <property type="entry name" value="WH-like_DNA-bd_sf"/>
</dbReference>
<gene>
    <name evidence="12" type="primary">lexA</name>
    <name evidence="14" type="ORF">AWM75_00345</name>
</gene>
<comment type="similarity">
    <text evidence="1 12 13">Belongs to the peptidase S24 family.</text>
</comment>
<dbReference type="InterPro" id="IPR006199">
    <property type="entry name" value="LexA_DNA-bd_dom"/>
</dbReference>
<dbReference type="RefSeq" id="WP_067977191.1">
    <property type="nucleotide sequence ID" value="NZ_CP014163.1"/>
</dbReference>
<dbReference type="GO" id="GO:0009432">
    <property type="term" value="P:SOS response"/>
    <property type="evidence" value="ECO:0007669"/>
    <property type="project" value="UniProtKB-UniRule"/>
</dbReference>
<comment type="subunit">
    <text evidence="12">Homodimer.</text>
</comment>
<dbReference type="CDD" id="cd00090">
    <property type="entry name" value="HTH_ARSR"/>
    <property type="match status" value="1"/>
</dbReference>
<dbReference type="GO" id="GO:0003677">
    <property type="term" value="F:DNA binding"/>
    <property type="evidence" value="ECO:0007669"/>
    <property type="project" value="UniProtKB-UniRule"/>
</dbReference>
<comment type="catalytic activity">
    <reaction evidence="12">
        <text>Hydrolysis of Ala-|-Gly bond in repressor LexA.</text>
        <dbReference type="EC" id="3.4.21.88"/>
    </reaction>
</comment>
<evidence type="ECO:0000256" key="4">
    <source>
        <dbReference type="ARBA" id="ARBA00022763"/>
    </source>
</evidence>
<evidence type="ECO:0000256" key="10">
    <source>
        <dbReference type="ARBA" id="ARBA00023204"/>
    </source>
</evidence>
<evidence type="ECO:0000256" key="1">
    <source>
        <dbReference type="ARBA" id="ARBA00007484"/>
    </source>
</evidence>
<dbReference type="InterPro" id="IPR015927">
    <property type="entry name" value="Peptidase_S24_S26A/B/C"/>
</dbReference>
<dbReference type="Pfam" id="PF01726">
    <property type="entry name" value="LexA_DNA_bind"/>
    <property type="match status" value="1"/>
</dbReference>